<sequence length="230" mass="25404">MPHLHARAPLPAHSLSPLPKTLAEQIECDRALLRRHAIDSLSEALHVLNSDPKSVIELQQAIGRIIRGVTALKRLAALGCSTAPTQHIAESVAPHSPPQVDEASAVQATALTRKRRRRRYFDTHYKRQVIQLMREQHLSVGQVCKHLNLVDSVVRRWILEFGAQETAGLHSLCGTESTGSPAAHQQSDAEQRVRQLEDRLRQLQADNELLKKAAASFAREIHGLCAAPGP</sequence>
<gene>
    <name evidence="2" type="ORF">EV674_1532</name>
</gene>
<dbReference type="RefSeq" id="WP_119014878.1">
    <property type="nucleotide sequence ID" value="NZ_QXNC01000062.1"/>
</dbReference>
<dbReference type="GO" id="GO:0003677">
    <property type="term" value="F:DNA binding"/>
    <property type="evidence" value="ECO:0007669"/>
    <property type="project" value="InterPro"/>
</dbReference>
<dbReference type="PANTHER" id="PTHR33795:SF1">
    <property type="entry name" value="INSERTION ELEMENT IS150 PROTEIN INSJ"/>
    <property type="match status" value="1"/>
</dbReference>
<dbReference type="GO" id="GO:0006313">
    <property type="term" value="P:DNA transposition"/>
    <property type="evidence" value="ECO:0007669"/>
    <property type="project" value="InterPro"/>
</dbReference>
<dbReference type="Proteomes" id="UP000295182">
    <property type="component" value="Unassembled WGS sequence"/>
</dbReference>
<proteinExistence type="predicted"/>
<feature type="coiled-coil region" evidence="1">
    <location>
        <begin position="186"/>
        <end position="220"/>
    </location>
</feature>
<protein>
    <submittedName>
        <fullName evidence="2">Transposase-like protein</fullName>
    </submittedName>
</protein>
<keyword evidence="1" id="KW-0175">Coiled coil</keyword>
<evidence type="ECO:0000313" key="2">
    <source>
        <dbReference type="EMBL" id="TCP10866.1"/>
    </source>
</evidence>
<dbReference type="PANTHER" id="PTHR33795">
    <property type="entry name" value="INSERTION ELEMENT IS150 PROTEIN INSJ"/>
    <property type="match status" value="1"/>
</dbReference>
<name>A0A4R2MZR9_9BURK</name>
<dbReference type="InterPro" id="IPR009057">
    <property type="entry name" value="Homeodomain-like_sf"/>
</dbReference>
<reference evidence="2 3" key="1">
    <citation type="submission" date="2019-03" db="EMBL/GenBank/DDBJ databases">
        <title>Genomic Encyclopedia of Type Strains, Phase IV (KMG-IV): sequencing the most valuable type-strain genomes for metagenomic binning, comparative biology and taxonomic classification.</title>
        <authorList>
            <person name="Goeker M."/>
        </authorList>
    </citation>
    <scope>NUCLEOTIDE SEQUENCE [LARGE SCALE GENOMIC DNA]</scope>
    <source>
        <strain evidence="2 3">DSM 1837</strain>
    </source>
</reference>
<organism evidence="2 3">
    <name type="scientific">Simplicispira metamorpha</name>
    <dbReference type="NCBI Taxonomy" id="80881"/>
    <lineage>
        <taxon>Bacteria</taxon>
        <taxon>Pseudomonadati</taxon>
        <taxon>Pseudomonadota</taxon>
        <taxon>Betaproteobacteria</taxon>
        <taxon>Burkholderiales</taxon>
        <taxon>Comamonadaceae</taxon>
        <taxon>Simplicispira</taxon>
    </lineage>
</organism>
<dbReference type="SUPFAM" id="SSF46689">
    <property type="entry name" value="Homeodomain-like"/>
    <property type="match status" value="1"/>
</dbReference>
<evidence type="ECO:0000256" key="1">
    <source>
        <dbReference type="SAM" id="Coils"/>
    </source>
</evidence>
<dbReference type="InterPro" id="IPR002514">
    <property type="entry name" value="Transposase_8"/>
</dbReference>
<comment type="caution">
    <text evidence="2">The sequence shown here is derived from an EMBL/GenBank/DDBJ whole genome shotgun (WGS) entry which is preliminary data.</text>
</comment>
<dbReference type="InterPro" id="IPR052057">
    <property type="entry name" value="IS150/IS1296_orfA-like"/>
</dbReference>
<keyword evidence="3" id="KW-1185">Reference proteome</keyword>
<accession>A0A4R2MZR9</accession>
<dbReference type="OrthoDB" id="9810995at2"/>
<dbReference type="GO" id="GO:0004803">
    <property type="term" value="F:transposase activity"/>
    <property type="evidence" value="ECO:0007669"/>
    <property type="project" value="InterPro"/>
</dbReference>
<dbReference type="AlphaFoldDB" id="A0A4R2MZR9"/>
<dbReference type="Pfam" id="PF01527">
    <property type="entry name" value="HTH_Tnp_1"/>
    <property type="match status" value="1"/>
</dbReference>
<evidence type="ECO:0000313" key="3">
    <source>
        <dbReference type="Proteomes" id="UP000295182"/>
    </source>
</evidence>
<dbReference type="EMBL" id="SLXH01000053">
    <property type="protein sequence ID" value="TCP10866.1"/>
    <property type="molecule type" value="Genomic_DNA"/>
</dbReference>